<dbReference type="EMBL" id="CM047738">
    <property type="protein sequence ID" value="KAJ0046659.1"/>
    <property type="molecule type" value="Genomic_DNA"/>
</dbReference>
<proteinExistence type="predicted"/>
<evidence type="ECO:0000313" key="1">
    <source>
        <dbReference type="EMBL" id="KAJ0046659.1"/>
    </source>
</evidence>
<sequence>MFKDKDTRLSGKHLREGWTCVISVKVPNPEFEGQTKDKDTRLSGKHLREGLTCVISVKVPNPEFEGQTKTRLGNPEVQKVVFLSVKEYLIEFLKFHPDVLG</sequence>
<organism evidence="1 2">
    <name type="scientific">Pistacia integerrima</name>
    <dbReference type="NCBI Taxonomy" id="434235"/>
    <lineage>
        <taxon>Eukaryota</taxon>
        <taxon>Viridiplantae</taxon>
        <taxon>Streptophyta</taxon>
        <taxon>Embryophyta</taxon>
        <taxon>Tracheophyta</taxon>
        <taxon>Spermatophyta</taxon>
        <taxon>Magnoliopsida</taxon>
        <taxon>eudicotyledons</taxon>
        <taxon>Gunneridae</taxon>
        <taxon>Pentapetalae</taxon>
        <taxon>rosids</taxon>
        <taxon>malvids</taxon>
        <taxon>Sapindales</taxon>
        <taxon>Anacardiaceae</taxon>
        <taxon>Pistacia</taxon>
    </lineage>
</organism>
<protein>
    <submittedName>
        <fullName evidence="1">Uncharacterized protein</fullName>
    </submittedName>
</protein>
<comment type="caution">
    <text evidence="1">The sequence shown here is derived from an EMBL/GenBank/DDBJ whole genome shotgun (WGS) entry which is preliminary data.</text>
</comment>
<gene>
    <name evidence="1" type="ORF">Pint_06032</name>
</gene>
<accession>A0ACC0Z765</accession>
<reference evidence="2" key="1">
    <citation type="journal article" date="2023" name="G3 (Bethesda)">
        <title>Genome assembly and association tests identify interacting loci associated with vigor, precocity, and sex in interspecific pistachio rootstocks.</title>
        <authorList>
            <person name="Palmer W."/>
            <person name="Jacygrad E."/>
            <person name="Sagayaradj S."/>
            <person name="Cavanaugh K."/>
            <person name="Han R."/>
            <person name="Bertier L."/>
            <person name="Beede B."/>
            <person name="Kafkas S."/>
            <person name="Golino D."/>
            <person name="Preece J."/>
            <person name="Michelmore R."/>
        </authorList>
    </citation>
    <scope>NUCLEOTIDE SEQUENCE [LARGE SCALE GENOMIC DNA]</scope>
</reference>
<keyword evidence="2" id="KW-1185">Reference proteome</keyword>
<evidence type="ECO:0000313" key="2">
    <source>
        <dbReference type="Proteomes" id="UP001163603"/>
    </source>
</evidence>
<name>A0ACC0Z765_9ROSI</name>
<dbReference type="Proteomes" id="UP001163603">
    <property type="component" value="Chromosome 3"/>
</dbReference>